<evidence type="ECO:0000256" key="1">
    <source>
        <dbReference type="SAM" id="Phobius"/>
    </source>
</evidence>
<dbReference type="STRING" id="999894.TDIS_2064"/>
<keyword evidence="1" id="KW-0812">Transmembrane</keyword>
<keyword evidence="1" id="KW-1133">Transmembrane helix</keyword>
<dbReference type="GO" id="GO:0008476">
    <property type="term" value="F:protein-tyrosine sulfotransferase activity"/>
    <property type="evidence" value="ECO:0007669"/>
    <property type="project" value="UniProtKB-EC"/>
</dbReference>
<dbReference type="GO" id="GO:0006044">
    <property type="term" value="P:N-acetylglucosamine metabolic process"/>
    <property type="evidence" value="ECO:0007669"/>
    <property type="project" value="TreeGrafter"/>
</dbReference>
<reference evidence="2 3" key="1">
    <citation type="submission" date="2016-04" db="EMBL/GenBank/DDBJ databases">
        <title>Genome analysis of Thermosulfurimonas dismutans, the first thermophilic sulfur-disproportionating bacterium of the phylum Thermodesulfobacteria.</title>
        <authorList>
            <person name="Mardanov A.V."/>
            <person name="Beletsky A.V."/>
            <person name="Kadnikov V.V."/>
            <person name="Slobodkin A.I."/>
            <person name="Ravin N.V."/>
        </authorList>
    </citation>
    <scope>NUCLEOTIDE SEQUENCE [LARGE SCALE GENOMIC DNA]</scope>
    <source>
        <strain evidence="2 3">S95</strain>
    </source>
</reference>
<dbReference type="PANTHER" id="PTHR10704:SF44">
    <property type="entry name" value="LD35051P-RELATED"/>
    <property type="match status" value="1"/>
</dbReference>
<dbReference type="SUPFAM" id="SSF52540">
    <property type="entry name" value="P-loop containing nucleoside triphosphate hydrolases"/>
    <property type="match status" value="1"/>
</dbReference>
<sequence>MIIFIVGNSRSGTTLMAEILNKHPLIYSFNELHFFEMLYDPNDNSINDKKILNMLTKLYWSHKGSDWVKCNIDDCYNDALLLYNKLCFENKIEHPIEIYKNFLYIETQKMGKLFPCEQTPRNLFYLKEILQYFSDSKIIYMIRDPRAVLASQKNKWKMKFLGHSNMPLREAIRSWINYHPYTISKLWNSASKAIKPFLSHPNVLVVKFEELVNDPYRTIKKTCDFLEVEFYNEMLDVQLAGSSVYKKGKKGFRKEVISAWKNKGLNKTEIYICQEVNKKEMEFWGYDFEKVSPNYLFFVYYLITFPIKTSMALIFNLRRSKNIFNAMKRRLVSLEN</sequence>
<dbReference type="PANTHER" id="PTHR10704">
    <property type="entry name" value="CARBOHYDRATE SULFOTRANSFERASE"/>
    <property type="match status" value="1"/>
</dbReference>
<dbReference type="Proteomes" id="UP000078390">
    <property type="component" value="Unassembled WGS sequence"/>
</dbReference>
<dbReference type="AlphaFoldDB" id="A0A179D1B3"/>
<organism evidence="2 3">
    <name type="scientific">Thermosulfurimonas dismutans</name>
    <dbReference type="NCBI Taxonomy" id="999894"/>
    <lineage>
        <taxon>Bacteria</taxon>
        <taxon>Pseudomonadati</taxon>
        <taxon>Thermodesulfobacteriota</taxon>
        <taxon>Thermodesulfobacteria</taxon>
        <taxon>Thermodesulfobacteriales</taxon>
        <taxon>Thermodesulfobacteriaceae</taxon>
        <taxon>Thermosulfurimonas</taxon>
    </lineage>
</organism>
<evidence type="ECO:0000313" key="2">
    <source>
        <dbReference type="EMBL" id="OAQ19846.1"/>
    </source>
</evidence>
<accession>A0A179D1B3</accession>
<dbReference type="Pfam" id="PF13469">
    <property type="entry name" value="Sulfotransfer_3"/>
    <property type="match status" value="1"/>
</dbReference>
<dbReference type="EMBL" id="LWLG01000023">
    <property type="protein sequence ID" value="OAQ19846.1"/>
    <property type="molecule type" value="Genomic_DNA"/>
</dbReference>
<keyword evidence="1" id="KW-0472">Membrane</keyword>
<dbReference type="OrthoDB" id="5432096at2"/>
<dbReference type="Gene3D" id="3.40.50.300">
    <property type="entry name" value="P-loop containing nucleotide triphosphate hydrolases"/>
    <property type="match status" value="1"/>
</dbReference>
<dbReference type="InterPro" id="IPR051135">
    <property type="entry name" value="Gal/GlcNAc/GalNAc_ST"/>
</dbReference>
<feature type="transmembrane region" description="Helical" evidence="1">
    <location>
        <begin position="295"/>
        <end position="317"/>
    </location>
</feature>
<evidence type="ECO:0000313" key="3">
    <source>
        <dbReference type="Proteomes" id="UP000078390"/>
    </source>
</evidence>
<name>A0A179D1B3_9BACT</name>
<keyword evidence="3" id="KW-1185">Reference proteome</keyword>
<dbReference type="GO" id="GO:0001517">
    <property type="term" value="F:N-acetylglucosamine 6-O-sulfotransferase activity"/>
    <property type="evidence" value="ECO:0007669"/>
    <property type="project" value="TreeGrafter"/>
</dbReference>
<dbReference type="InterPro" id="IPR027417">
    <property type="entry name" value="P-loop_NTPase"/>
</dbReference>
<comment type="caution">
    <text evidence="2">The sequence shown here is derived from an EMBL/GenBank/DDBJ whole genome shotgun (WGS) entry which is preliminary data.</text>
</comment>
<keyword evidence="2" id="KW-0808">Transferase</keyword>
<gene>
    <name evidence="2" type="ORF">TDIS_2064</name>
</gene>
<protein>
    <submittedName>
        <fullName evidence="2">Protein-tyrosine sulfotransferase 1</fullName>
        <ecNumber evidence="2">2.8.2.20</ecNumber>
    </submittedName>
</protein>
<dbReference type="GO" id="GO:0006790">
    <property type="term" value="P:sulfur compound metabolic process"/>
    <property type="evidence" value="ECO:0007669"/>
    <property type="project" value="TreeGrafter"/>
</dbReference>
<proteinExistence type="predicted"/>
<dbReference type="EC" id="2.8.2.20" evidence="2"/>